<proteinExistence type="predicted"/>
<sequence>MNHPRLHPTLLAFRRGNSTPPASSAAADDDSLPLPHPLHAISFPNGIAKMPPPPLVVPDPSYTSIKDFLPLASISIRRRHRLVKQAAWAYLQPAAVSPVSPPVPSLCSNFSSCFRRLFAFLSRLLRRLFPFRSSR</sequence>
<evidence type="ECO:0000313" key="2">
    <source>
        <dbReference type="Proteomes" id="UP001057402"/>
    </source>
</evidence>
<comment type="caution">
    <text evidence="1">The sequence shown here is derived from an EMBL/GenBank/DDBJ whole genome shotgun (WGS) entry which is preliminary data.</text>
</comment>
<organism evidence="1 2">
    <name type="scientific">Melastoma candidum</name>
    <dbReference type="NCBI Taxonomy" id="119954"/>
    <lineage>
        <taxon>Eukaryota</taxon>
        <taxon>Viridiplantae</taxon>
        <taxon>Streptophyta</taxon>
        <taxon>Embryophyta</taxon>
        <taxon>Tracheophyta</taxon>
        <taxon>Spermatophyta</taxon>
        <taxon>Magnoliopsida</taxon>
        <taxon>eudicotyledons</taxon>
        <taxon>Gunneridae</taxon>
        <taxon>Pentapetalae</taxon>
        <taxon>rosids</taxon>
        <taxon>malvids</taxon>
        <taxon>Myrtales</taxon>
        <taxon>Melastomataceae</taxon>
        <taxon>Melastomatoideae</taxon>
        <taxon>Melastomateae</taxon>
        <taxon>Melastoma</taxon>
    </lineage>
</organism>
<reference evidence="2" key="1">
    <citation type="journal article" date="2023" name="Front. Plant Sci.">
        <title>Chromosomal-level genome assembly of Melastoma candidum provides insights into trichome evolution.</title>
        <authorList>
            <person name="Zhong Y."/>
            <person name="Wu W."/>
            <person name="Sun C."/>
            <person name="Zou P."/>
            <person name="Liu Y."/>
            <person name="Dai S."/>
            <person name="Zhou R."/>
        </authorList>
    </citation>
    <scope>NUCLEOTIDE SEQUENCE [LARGE SCALE GENOMIC DNA]</scope>
</reference>
<accession>A0ACB9LHM1</accession>
<dbReference type="Proteomes" id="UP001057402">
    <property type="component" value="Chromosome 11"/>
</dbReference>
<gene>
    <name evidence="1" type="ORF">MLD38_035561</name>
</gene>
<evidence type="ECO:0000313" key="1">
    <source>
        <dbReference type="EMBL" id="KAI4310593.1"/>
    </source>
</evidence>
<protein>
    <submittedName>
        <fullName evidence="1">Uncharacterized protein</fullName>
    </submittedName>
</protein>
<keyword evidence="2" id="KW-1185">Reference proteome</keyword>
<dbReference type="EMBL" id="CM042890">
    <property type="protein sequence ID" value="KAI4310593.1"/>
    <property type="molecule type" value="Genomic_DNA"/>
</dbReference>
<name>A0ACB9LHM1_9MYRT</name>